<dbReference type="EMBL" id="UYYG01001176">
    <property type="protein sequence ID" value="VDN59137.1"/>
    <property type="molecule type" value="Genomic_DNA"/>
</dbReference>
<gene>
    <name evidence="2" type="ORF">DME_LOCUS9110</name>
</gene>
<evidence type="ECO:0000313" key="4">
    <source>
        <dbReference type="Proteomes" id="UP000274756"/>
    </source>
</evidence>
<reference evidence="2 4" key="2">
    <citation type="submission" date="2018-11" db="EMBL/GenBank/DDBJ databases">
        <authorList>
            <consortium name="Pathogen Informatics"/>
        </authorList>
    </citation>
    <scope>NUCLEOTIDE SEQUENCE [LARGE SCALE GENOMIC DNA]</scope>
</reference>
<dbReference type="OrthoDB" id="10604149at2759"/>
<organism evidence="3 5">
    <name type="scientific">Dracunculus medinensis</name>
    <name type="common">Guinea worm</name>
    <dbReference type="NCBI Taxonomy" id="318479"/>
    <lineage>
        <taxon>Eukaryota</taxon>
        <taxon>Metazoa</taxon>
        <taxon>Ecdysozoa</taxon>
        <taxon>Nematoda</taxon>
        <taxon>Chromadorea</taxon>
        <taxon>Rhabditida</taxon>
        <taxon>Spirurina</taxon>
        <taxon>Dracunculoidea</taxon>
        <taxon>Dracunculidae</taxon>
        <taxon>Dracunculus</taxon>
    </lineage>
</organism>
<evidence type="ECO:0000313" key="5">
    <source>
        <dbReference type="WBParaSite" id="DME_0000531101-mRNA-1"/>
    </source>
</evidence>
<dbReference type="WBParaSite" id="DME_0000531101-mRNA-1">
    <property type="protein sequence ID" value="DME_0000531101-mRNA-1"/>
    <property type="gene ID" value="DME_0000531101"/>
</dbReference>
<evidence type="ECO:0000313" key="3">
    <source>
        <dbReference type="Proteomes" id="UP000038040"/>
    </source>
</evidence>
<name>A0A0N4UDB5_DRAME</name>
<accession>A0A0N4UDB5</accession>
<keyword evidence="4" id="KW-1185">Reference proteome</keyword>
<protein>
    <submittedName>
        <fullName evidence="5">Transposase</fullName>
    </submittedName>
</protein>
<dbReference type="Proteomes" id="UP000274756">
    <property type="component" value="Unassembled WGS sequence"/>
</dbReference>
<feature type="region of interest" description="Disordered" evidence="1">
    <location>
        <begin position="67"/>
        <end position="99"/>
    </location>
</feature>
<proteinExistence type="predicted"/>
<feature type="compositionally biased region" description="Basic residues" evidence="1">
    <location>
        <begin position="73"/>
        <end position="87"/>
    </location>
</feature>
<dbReference type="Proteomes" id="UP000038040">
    <property type="component" value="Unplaced"/>
</dbReference>
<evidence type="ECO:0000256" key="1">
    <source>
        <dbReference type="SAM" id="MobiDB-lite"/>
    </source>
</evidence>
<sequence>MNAGKLQCVSSVPDREKIFHGIDEHFVFVYHIVQKRIPATFQYNKDFRNFKVCGNECAVNQKLQKLGNGASGRNKRKNRQRARRKNRTLYVHKDLDRPE</sequence>
<evidence type="ECO:0000313" key="2">
    <source>
        <dbReference type="EMBL" id="VDN59137.1"/>
    </source>
</evidence>
<dbReference type="AlphaFoldDB" id="A0A0N4UDB5"/>
<reference evidence="5" key="1">
    <citation type="submission" date="2017-02" db="UniProtKB">
        <authorList>
            <consortium name="WormBaseParasite"/>
        </authorList>
    </citation>
    <scope>IDENTIFICATION</scope>
</reference>